<accession>X1FD23</accession>
<protein>
    <submittedName>
        <fullName evidence="1">Uncharacterized protein</fullName>
    </submittedName>
</protein>
<evidence type="ECO:0000313" key="1">
    <source>
        <dbReference type="EMBL" id="GAH30440.1"/>
    </source>
</evidence>
<name>X1FD23_9ZZZZ</name>
<sequence length="67" mass="7504">MDGNSLQKCKVPGKLCTAYLHSVKDFQYATEPTLSTLLTTYYRVGHSKDGNYDMENKALSLSLKKEA</sequence>
<dbReference type="AlphaFoldDB" id="X1FD23"/>
<dbReference type="EMBL" id="BARU01001255">
    <property type="protein sequence ID" value="GAH30440.1"/>
    <property type="molecule type" value="Genomic_DNA"/>
</dbReference>
<proteinExistence type="predicted"/>
<reference evidence="1" key="1">
    <citation type="journal article" date="2014" name="Front. Microbiol.">
        <title>High frequency of phylogenetically diverse reductive dehalogenase-homologous genes in deep subseafloor sedimentary metagenomes.</title>
        <authorList>
            <person name="Kawai M."/>
            <person name="Futagami T."/>
            <person name="Toyoda A."/>
            <person name="Takaki Y."/>
            <person name="Nishi S."/>
            <person name="Hori S."/>
            <person name="Arai W."/>
            <person name="Tsubouchi T."/>
            <person name="Morono Y."/>
            <person name="Uchiyama I."/>
            <person name="Ito T."/>
            <person name="Fujiyama A."/>
            <person name="Inagaki F."/>
            <person name="Takami H."/>
        </authorList>
    </citation>
    <scope>NUCLEOTIDE SEQUENCE</scope>
    <source>
        <strain evidence="1">Expedition CK06-06</strain>
    </source>
</reference>
<feature type="non-terminal residue" evidence="1">
    <location>
        <position position="67"/>
    </location>
</feature>
<gene>
    <name evidence="1" type="ORF">S03H2_03404</name>
</gene>
<comment type="caution">
    <text evidence="1">The sequence shown here is derived from an EMBL/GenBank/DDBJ whole genome shotgun (WGS) entry which is preliminary data.</text>
</comment>
<organism evidence="1">
    <name type="scientific">marine sediment metagenome</name>
    <dbReference type="NCBI Taxonomy" id="412755"/>
    <lineage>
        <taxon>unclassified sequences</taxon>
        <taxon>metagenomes</taxon>
        <taxon>ecological metagenomes</taxon>
    </lineage>
</organism>